<gene>
    <name evidence="7" type="ORF">DPMN_178114</name>
</gene>
<evidence type="ECO:0000313" key="7">
    <source>
        <dbReference type="EMBL" id="KAH3776683.1"/>
    </source>
</evidence>
<comment type="caution">
    <text evidence="7">The sequence shown here is derived from an EMBL/GenBank/DDBJ whole genome shotgun (WGS) entry which is preliminary data.</text>
</comment>
<comment type="subcellular location">
    <subcellularLocation>
        <location evidence="1">Mitochondrion matrix</location>
        <location evidence="1">Mitochondrion nucleoid</location>
    </subcellularLocation>
</comment>
<dbReference type="EMBL" id="JAIWYP010000009">
    <property type="protein sequence ID" value="KAH3776683.1"/>
    <property type="molecule type" value="Genomic_DNA"/>
</dbReference>
<dbReference type="GO" id="GO:0042645">
    <property type="term" value="C:mitochondrial nucleoid"/>
    <property type="evidence" value="ECO:0007669"/>
    <property type="project" value="UniProtKB-SubCell"/>
</dbReference>
<evidence type="ECO:0000256" key="4">
    <source>
        <dbReference type="ARBA" id="ARBA00023271"/>
    </source>
</evidence>
<evidence type="ECO:0000313" key="8">
    <source>
        <dbReference type="Proteomes" id="UP000828390"/>
    </source>
</evidence>
<keyword evidence="8" id="KW-1185">Reference proteome</keyword>
<protein>
    <recommendedName>
        <fullName evidence="6">Mitochondrial nucleoid factor 1</fullName>
    </recommendedName>
    <alternativeName>
        <fullName evidence="5">Mitochondrial protein M19</fullName>
    </alternativeName>
</protein>
<evidence type="ECO:0000256" key="3">
    <source>
        <dbReference type="ARBA" id="ARBA00023128"/>
    </source>
</evidence>
<keyword evidence="2" id="KW-0809">Transit peptide</keyword>
<dbReference type="PANTHER" id="PTHR34260">
    <property type="entry name" value="UBIQUINOL-CYTOCHROME-C REDUCTASE COMPLEX ASSEMBLY FACTOR 2"/>
    <property type="match status" value="1"/>
</dbReference>
<dbReference type="Proteomes" id="UP000828390">
    <property type="component" value="Unassembled WGS sequence"/>
</dbReference>
<dbReference type="Pfam" id="PF20180">
    <property type="entry name" value="UQCC2_CBP6"/>
    <property type="match status" value="1"/>
</dbReference>
<evidence type="ECO:0000256" key="6">
    <source>
        <dbReference type="ARBA" id="ARBA00032983"/>
    </source>
</evidence>
<evidence type="ECO:0000256" key="5">
    <source>
        <dbReference type="ARBA" id="ARBA00031206"/>
    </source>
</evidence>
<keyword evidence="3" id="KW-0496">Mitochondrion</keyword>
<evidence type="ECO:0000256" key="1">
    <source>
        <dbReference type="ARBA" id="ARBA00004436"/>
    </source>
</evidence>
<reference evidence="7" key="2">
    <citation type="submission" date="2020-11" db="EMBL/GenBank/DDBJ databases">
        <authorList>
            <person name="McCartney M.A."/>
            <person name="Auch B."/>
            <person name="Kono T."/>
            <person name="Mallez S."/>
            <person name="Becker A."/>
            <person name="Gohl D.M."/>
            <person name="Silverstein K.A.T."/>
            <person name="Koren S."/>
            <person name="Bechman K.B."/>
            <person name="Herman A."/>
            <person name="Abrahante J.E."/>
            <person name="Garbe J."/>
        </authorList>
    </citation>
    <scope>NUCLEOTIDE SEQUENCE</scope>
    <source>
        <strain evidence="7">Duluth1</strain>
        <tissue evidence="7">Whole animal</tissue>
    </source>
</reference>
<dbReference type="GO" id="GO:0034551">
    <property type="term" value="P:mitochondrial respiratory chain complex III assembly"/>
    <property type="evidence" value="ECO:0007669"/>
    <property type="project" value="TreeGrafter"/>
</dbReference>
<proteinExistence type="predicted"/>
<dbReference type="InterPro" id="IPR037698">
    <property type="entry name" value="UQCC2"/>
</dbReference>
<dbReference type="AlphaFoldDB" id="A0A9D4EC99"/>
<name>A0A9D4EC99_DREPO</name>
<accession>A0A9D4EC99</accession>
<dbReference type="PANTHER" id="PTHR34260:SF1">
    <property type="entry name" value="UBIQUINOL-CYTOCHROME-C REDUCTASE COMPLEX ASSEMBLY FACTOR 2"/>
    <property type="match status" value="1"/>
</dbReference>
<evidence type="ECO:0000256" key="2">
    <source>
        <dbReference type="ARBA" id="ARBA00022946"/>
    </source>
</evidence>
<reference evidence="7" key="1">
    <citation type="journal article" date="2019" name="bioRxiv">
        <title>The Genome of the Zebra Mussel, Dreissena polymorpha: A Resource for Invasive Species Research.</title>
        <authorList>
            <person name="McCartney M.A."/>
            <person name="Auch B."/>
            <person name="Kono T."/>
            <person name="Mallez S."/>
            <person name="Zhang Y."/>
            <person name="Obille A."/>
            <person name="Becker A."/>
            <person name="Abrahante J.E."/>
            <person name="Garbe J."/>
            <person name="Badalamenti J.P."/>
            <person name="Herman A."/>
            <person name="Mangelson H."/>
            <person name="Liachko I."/>
            <person name="Sullivan S."/>
            <person name="Sone E.D."/>
            <person name="Koren S."/>
            <person name="Silverstein K.A.T."/>
            <person name="Beckman K.B."/>
            <person name="Gohl D.M."/>
        </authorList>
    </citation>
    <scope>NUCLEOTIDE SEQUENCE</scope>
    <source>
        <strain evidence="7">Duluth1</strain>
        <tissue evidence="7">Whole animal</tissue>
    </source>
</reference>
<organism evidence="7 8">
    <name type="scientific">Dreissena polymorpha</name>
    <name type="common">Zebra mussel</name>
    <name type="synonym">Mytilus polymorpha</name>
    <dbReference type="NCBI Taxonomy" id="45954"/>
    <lineage>
        <taxon>Eukaryota</taxon>
        <taxon>Metazoa</taxon>
        <taxon>Spiralia</taxon>
        <taxon>Lophotrochozoa</taxon>
        <taxon>Mollusca</taxon>
        <taxon>Bivalvia</taxon>
        <taxon>Autobranchia</taxon>
        <taxon>Heteroconchia</taxon>
        <taxon>Euheterodonta</taxon>
        <taxon>Imparidentia</taxon>
        <taxon>Neoheterodontei</taxon>
        <taxon>Myida</taxon>
        <taxon>Dreissenoidea</taxon>
        <taxon>Dreissenidae</taxon>
        <taxon>Dreissena</taxon>
    </lineage>
</organism>
<sequence>MSGRNVLSRYKRALSVVEKWPLDPLKNEYRDMGSLLRKRIDIEFRQGEIAKFEDAEKCDKMLASLENIASNKYKDLYKTEWNGATTDNFEDAQKFVSDEMMDMLRENAEIGIIRRGINRVKEQFLPASKEQKRLS</sequence>
<keyword evidence="4" id="KW-1135">Mitochondrion nucleoid</keyword>